<reference evidence="2 3" key="1">
    <citation type="submission" date="2019-09" db="EMBL/GenBank/DDBJ databases">
        <title>Bacillus ochoae sp. nov., Paenibacillus whitsoniae sp. nov., Paenibacillus spiritus sp. nov. Isolated from the Mars Exploration Rover during spacecraft assembly.</title>
        <authorList>
            <person name="Seuylemezian A."/>
            <person name="Vaishampayan P."/>
        </authorList>
    </citation>
    <scope>NUCLEOTIDE SEQUENCE [LARGE SCALE GENOMIC DNA]</scope>
    <source>
        <strain evidence="2 3">MER_111</strain>
    </source>
</reference>
<dbReference type="RefSeq" id="WP_150457770.1">
    <property type="nucleotide sequence ID" value="NZ_VYKK01000008.1"/>
</dbReference>
<feature type="transmembrane region" description="Helical" evidence="1">
    <location>
        <begin position="25"/>
        <end position="51"/>
    </location>
</feature>
<keyword evidence="1" id="KW-0472">Membrane</keyword>
<keyword evidence="3" id="KW-1185">Reference proteome</keyword>
<evidence type="ECO:0000256" key="1">
    <source>
        <dbReference type="SAM" id="Phobius"/>
    </source>
</evidence>
<evidence type="ECO:0000313" key="2">
    <source>
        <dbReference type="EMBL" id="KAA9005457.1"/>
    </source>
</evidence>
<keyword evidence="1" id="KW-0812">Transmembrane</keyword>
<organism evidence="2 3">
    <name type="scientific">Paenibacillus spiritus</name>
    <dbReference type="NCBI Taxonomy" id="2496557"/>
    <lineage>
        <taxon>Bacteria</taxon>
        <taxon>Bacillati</taxon>
        <taxon>Bacillota</taxon>
        <taxon>Bacilli</taxon>
        <taxon>Bacillales</taxon>
        <taxon>Paenibacillaceae</taxon>
        <taxon>Paenibacillus</taxon>
    </lineage>
</organism>
<dbReference type="EMBL" id="VYKK01000008">
    <property type="protein sequence ID" value="KAA9005457.1"/>
    <property type="molecule type" value="Genomic_DNA"/>
</dbReference>
<sequence length="67" mass="7357">MKKTADTKLQRFLADERGAVGVKEIAATVAVIVVIGAAISLITGTFLNTWISEVWDLFMKQIENMTT</sequence>
<name>A0A5J5GBT6_9BACL</name>
<protein>
    <submittedName>
        <fullName evidence="2">Uncharacterized protein</fullName>
    </submittedName>
</protein>
<accession>A0A5J5GBT6</accession>
<gene>
    <name evidence="2" type="ORF">F4V43_08290</name>
</gene>
<evidence type="ECO:0000313" key="3">
    <source>
        <dbReference type="Proteomes" id="UP000367750"/>
    </source>
</evidence>
<keyword evidence="1" id="KW-1133">Transmembrane helix</keyword>
<dbReference type="AlphaFoldDB" id="A0A5J5GBT6"/>
<comment type="caution">
    <text evidence="2">The sequence shown here is derived from an EMBL/GenBank/DDBJ whole genome shotgun (WGS) entry which is preliminary data.</text>
</comment>
<dbReference type="Proteomes" id="UP000367750">
    <property type="component" value="Unassembled WGS sequence"/>
</dbReference>
<proteinExistence type="predicted"/>